<dbReference type="GeneID" id="28961837"/>
<organism evidence="2 3">
    <name type="scientific">Fusarium oxysporum f. sp. lycopersici (strain 4287 / CBS 123668 / FGSC 9935 / NRRL 34936)</name>
    <name type="common">Fusarium vascular wilt of tomato</name>
    <dbReference type="NCBI Taxonomy" id="426428"/>
    <lineage>
        <taxon>Eukaryota</taxon>
        <taxon>Fungi</taxon>
        <taxon>Dikarya</taxon>
        <taxon>Ascomycota</taxon>
        <taxon>Pezizomycotina</taxon>
        <taxon>Sordariomycetes</taxon>
        <taxon>Hypocreomycetidae</taxon>
        <taxon>Hypocreales</taxon>
        <taxon>Nectriaceae</taxon>
        <taxon>Fusarium</taxon>
        <taxon>Fusarium oxysporum species complex</taxon>
    </lineage>
</organism>
<dbReference type="EMBL" id="DS231714">
    <property type="protein sequence ID" value="KNB14446.1"/>
    <property type="molecule type" value="Genomic_DNA"/>
</dbReference>
<dbReference type="VEuPathDB" id="FungiDB:FOXG_21131"/>
<name>A0A0J9VUN6_FUSO4</name>
<proteinExistence type="predicted"/>
<dbReference type="KEGG" id="fox:FOXG_21131"/>
<reference evidence="2" key="2">
    <citation type="journal article" date="2010" name="Nature">
        <title>Comparative genomics reveals mobile pathogenicity chromosomes in Fusarium.</title>
        <authorList>
            <person name="Ma L.J."/>
            <person name="van der Does H.C."/>
            <person name="Borkovich K.A."/>
            <person name="Coleman J.J."/>
            <person name="Daboussi M.J."/>
            <person name="Di Pietro A."/>
            <person name="Dufresne M."/>
            <person name="Freitag M."/>
            <person name="Grabherr M."/>
            <person name="Henrissat B."/>
            <person name="Houterman P.M."/>
            <person name="Kang S."/>
            <person name="Shim W.B."/>
            <person name="Woloshuk C."/>
            <person name="Xie X."/>
            <person name="Xu J.R."/>
            <person name="Antoniw J."/>
            <person name="Baker S.E."/>
            <person name="Bluhm B.H."/>
            <person name="Breakspear A."/>
            <person name="Brown D.W."/>
            <person name="Butchko R.A."/>
            <person name="Chapman S."/>
            <person name="Coulson R."/>
            <person name="Coutinho P.M."/>
            <person name="Danchin E.G."/>
            <person name="Diener A."/>
            <person name="Gale L.R."/>
            <person name="Gardiner D.M."/>
            <person name="Goff S."/>
            <person name="Hammond-Kosack K.E."/>
            <person name="Hilburn K."/>
            <person name="Hua-Van A."/>
            <person name="Jonkers W."/>
            <person name="Kazan K."/>
            <person name="Kodira C.D."/>
            <person name="Koehrsen M."/>
            <person name="Kumar L."/>
            <person name="Lee Y.H."/>
            <person name="Li L."/>
            <person name="Manners J.M."/>
            <person name="Miranda-Saavedra D."/>
            <person name="Mukherjee M."/>
            <person name="Park G."/>
            <person name="Park J."/>
            <person name="Park S.Y."/>
            <person name="Proctor R.H."/>
            <person name="Regev A."/>
            <person name="Ruiz-Roldan M.C."/>
            <person name="Sain D."/>
            <person name="Sakthikumar S."/>
            <person name="Sykes S."/>
            <person name="Schwartz D.C."/>
            <person name="Turgeon B.G."/>
            <person name="Wapinski I."/>
            <person name="Yoder O."/>
            <person name="Young S."/>
            <person name="Zeng Q."/>
            <person name="Zhou S."/>
            <person name="Galagan J."/>
            <person name="Cuomo C.A."/>
            <person name="Kistler H.C."/>
            <person name="Rep M."/>
        </authorList>
    </citation>
    <scope>NUCLEOTIDE SEQUENCE [LARGE SCALE GENOMIC DNA]</scope>
    <source>
        <strain evidence="2">4287</strain>
    </source>
</reference>
<protein>
    <submittedName>
        <fullName evidence="2">Uncharacterized protein</fullName>
    </submittedName>
</protein>
<evidence type="ECO:0000256" key="1">
    <source>
        <dbReference type="SAM" id="MobiDB-lite"/>
    </source>
</evidence>
<sequence>MQLGSLTPFSSQLKSTGQAEATVDPDSSTVRR</sequence>
<reference evidence="2" key="1">
    <citation type="submission" date="2007-04" db="EMBL/GenBank/DDBJ databases">
        <authorList>
            <consortium name="The Broad Institute Genome Sequencing Platform"/>
            <person name="Birren B."/>
            <person name="Lander E."/>
            <person name="Galagan J."/>
            <person name="Nusbaum C."/>
            <person name="Devon K."/>
            <person name="Ma L.-J."/>
            <person name="Jaffe D."/>
            <person name="Butler J."/>
            <person name="Alvarez P."/>
            <person name="Gnerre S."/>
            <person name="Grabherr M."/>
            <person name="Kleber M."/>
            <person name="Mauceli E."/>
            <person name="Brockman W."/>
            <person name="MacCallum I.A."/>
            <person name="Young S."/>
            <person name="LaButti K."/>
            <person name="DeCaprio D."/>
            <person name="Crawford M."/>
            <person name="Koehrsen M."/>
            <person name="Engels R."/>
            <person name="Montgomery P."/>
            <person name="Pearson M."/>
            <person name="Howarth C."/>
            <person name="Larson L."/>
            <person name="White J."/>
            <person name="O'Leary S."/>
            <person name="Kodira C."/>
            <person name="Zeng Q."/>
            <person name="Yandava C."/>
            <person name="Alvarado L."/>
            <person name="Kistler C."/>
            <person name="Shim W.-B."/>
            <person name="Kang S."/>
            <person name="Woloshuk C."/>
        </authorList>
    </citation>
    <scope>NUCLEOTIDE SEQUENCE</scope>
    <source>
        <strain evidence="2">4287</strain>
    </source>
</reference>
<feature type="region of interest" description="Disordered" evidence="1">
    <location>
        <begin position="1"/>
        <end position="32"/>
    </location>
</feature>
<dbReference type="RefSeq" id="XP_018252491.1">
    <property type="nucleotide sequence ID" value="XM_018401464.1"/>
</dbReference>
<accession>A0A0J9VUN6</accession>
<evidence type="ECO:0000313" key="2">
    <source>
        <dbReference type="EMBL" id="KNB14446.1"/>
    </source>
</evidence>
<dbReference type="AlphaFoldDB" id="A0A0J9VUN6"/>
<dbReference type="Proteomes" id="UP000009097">
    <property type="component" value="Unassembled WGS sequence"/>
</dbReference>
<gene>
    <name evidence="2" type="ORF">FOXG_21131</name>
</gene>
<evidence type="ECO:0000313" key="3">
    <source>
        <dbReference type="Proteomes" id="UP000009097"/>
    </source>
</evidence>